<dbReference type="PANTHER" id="PTHR33969:SF2">
    <property type="entry name" value="SEGREGATION AND CONDENSATION PROTEIN A"/>
    <property type="match status" value="1"/>
</dbReference>
<sequence length="279" mass="30074">MSGVVAESPRESIGRSGEGFSVALDVYQGPFDVLLSLLANRKLELTEVSLAAVTGEFLSYVSTLDFQTSLDQASAFLDVASVLVEAKSAALLPIEDESLRDQASMEALRERDLLFARLLQYRAFKEAGEDFRAILAANSGRYAHPGRLDDGLASLMPELDWVTSPGDLALLAATALANAPASQVSLGQLHVPLVDLNQQANLVREALVATPGRPVAFASIIASAGGNLEIVARFLAVLVYFKQQLIQYKQEGPYEPLYLRWVGSTEKEDLQGISEGDFA</sequence>
<evidence type="ECO:0000256" key="1">
    <source>
        <dbReference type="ARBA" id="ARBA00022829"/>
    </source>
</evidence>
<keyword evidence="1" id="KW-0159">Chromosome partition</keyword>
<reference evidence="3 4" key="1">
    <citation type="journal article" date="2014" name="Appl. Environ. Microbiol.">
        <title>Genomic encyclopedia of type strains of the genus Bifidobacterium.</title>
        <authorList>
            <person name="Milani C."/>
            <person name="Lugli G.A."/>
            <person name="Duranti S."/>
            <person name="Turroni F."/>
            <person name="Bottacini F."/>
            <person name="Mangifesta M."/>
            <person name="Sanchez B."/>
            <person name="Viappiani A."/>
            <person name="Mancabelli L."/>
            <person name="Taminiau B."/>
            <person name="Delcenserie V."/>
            <person name="Barrangou R."/>
            <person name="Margolles A."/>
            <person name="van Sinderen D."/>
            <person name="Ventura M."/>
        </authorList>
    </citation>
    <scope>NUCLEOTIDE SEQUENCE [LARGE SCALE GENOMIC DNA]</scope>
    <source>
        <strain evidence="3 4">LMG 11587</strain>
    </source>
</reference>
<keyword evidence="4" id="KW-1185">Reference proteome</keyword>
<gene>
    <name evidence="3" type="ORF">BINDI_0441</name>
</gene>
<dbReference type="KEGG" id="bii:BINDI_0441"/>
<dbReference type="HOGENOM" id="CLU_038686_1_0_11"/>
<evidence type="ECO:0000313" key="3">
    <source>
        <dbReference type="EMBL" id="AIC91722.1"/>
    </source>
</evidence>
<dbReference type="InterPro" id="IPR003768">
    <property type="entry name" value="ScpA"/>
</dbReference>
<organism evidence="3 4">
    <name type="scientific">Bifidobacterium [indicum] DSM 20214 = LMG 11587</name>
    <dbReference type="NCBI Taxonomy" id="1341694"/>
    <lineage>
        <taxon>Bacteria</taxon>
        <taxon>Bacillati</taxon>
        <taxon>Actinomycetota</taxon>
        <taxon>Actinomycetes</taxon>
        <taxon>Bifidobacteriales</taxon>
        <taxon>Bifidobacteriaceae</taxon>
        <taxon>Bifidobacterium</taxon>
    </lineage>
</organism>
<accession>A0A087VTM2</accession>
<name>A0A087VTM2_9BIFI</name>
<proteinExistence type="predicted"/>
<evidence type="ECO:0000313" key="4">
    <source>
        <dbReference type="Proteomes" id="UP000028569"/>
    </source>
</evidence>
<dbReference type="AlphaFoldDB" id="A0A087VTM2"/>
<dbReference type="Proteomes" id="UP000028569">
    <property type="component" value="Chromosome"/>
</dbReference>
<dbReference type="Pfam" id="PF02616">
    <property type="entry name" value="SMC_ScpA"/>
    <property type="match status" value="1"/>
</dbReference>
<dbReference type="GO" id="GO:0007059">
    <property type="term" value="P:chromosome segregation"/>
    <property type="evidence" value="ECO:0007669"/>
    <property type="project" value="UniProtKB-KW"/>
</dbReference>
<protein>
    <recommendedName>
        <fullName evidence="2">Segregation and condensation protein A</fullName>
    </recommendedName>
</protein>
<dbReference type="Gene3D" id="6.10.250.2410">
    <property type="match status" value="1"/>
</dbReference>
<evidence type="ECO:0000256" key="2">
    <source>
        <dbReference type="ARBA" id="ARBA00044777"/>
    </source>
</evidence>
<dbReference type="PANTHER" id="PTHR33969">
    <property type="entry name" value="SEGREGATION AND CONDENSATION PROTEIN A"/>
    <property type="match status" value="1"/>
</dbReference>
<dbReference type="EMBL" id="CP006018">
    <property type="protein sequence ID" value="AIC91722.1"/>
    <property type="molecule type" value="Genomic_DNA"/>
</dbReference>